<sequence>MAKGIKMVCAYKRELETATVRNIQELSKADNGSLFCEDPRCRTRVEYNSGYTRLATNTTVSPYLKLAKDCCHAAECKNSISGAVKVFVGDSRDVENVPDIFEDTQDGSFTFRLNLLEQSRTQLNKLSDKMATEPEGSSLGKEYVETKKRLASYCKSAAGISRLRSLIQDRSDVEDFESLVKIQYKDRQVMWKDFFYDDERYHVLYNRLSRSRIEHPIAIRVTAKQVKSSKVEQYPVSIQCYAETEEQSSYIPWVNLHQDLKDLELSSGQSYIVLGHVSNSEKDRFKNLKFAINNRQQIVRER</sequence>
<keyword evidence="2" id="KW-1185">Reference proteome</keyword>
<protein>
    <submittedName>
        <fullName evidence="1">Uncharacterized protein</fullName>
    </submittedName>
</protein>
<accession>A0ABU1HM13</accession>
<comment type="caution">
    <text evidence="1">The sequence shown here is derived from an EMBL/GenBank/DDBJ whole genome shotgun (WGS) entry which is preliminary data.</text>
</comment>
<proteinExistence type="predicted"/>
<evidence type="ECO:0000313" key="2">
    <source>
        <dbReference type="Proteomes" id="UP001251374"/>
    </source>
</evidence>
<gene>
    <name evidence="1" type="ORF">QC821_20150</name>
</gene>
<dbReference type="EMBL" id="JARWAM010000022">
    <property type="protein sequence ID" value="MDR5907590.1"/>
    <property type="molecule type" value="Genomic_DNA"/>
</dbReference>
<organism evidence="1 2">
    <name type="scientific">Franzmannia qiaohouensis</name>
    <dbReference type="NCBI Taxonomy" id="1329370"/>
    <lineage>
        <taxon>Bacteria</taxon>
        <taxon>Pseudomonadati</taxon>
        <taxon>Pseudomonadota</taxon>
        <taxon>Gammaproteobacteria</taxon>
        <taxon>Oceanospirillales</taxon>
        <taxon>Halomonadaceae</taxon>
        <taxon>Franzmannia</taxon>
    </lineage>
</organism>
<name>A0ABU1HM13_9GAMM</name>
<dbReference type="RefSeq" id="WP_309725069.1">
    <property type="nucleotide sequence ID" value="NZ_JARWAM010000022.1"/>
</dbReference>
<evidence type="ECO:0000313" key="1">
    <source>
        <dbReference type="EMBL" id="MDR5907590.1"/>
    </source>
</evidence>
<dbReference type="Proteomes" id="UP001251374">
    <property type="component" value="Unassembled WGS sequence"/>
</dbReference>
<reference evidence="1 2" key="1">
    <citation type="submission" date="2023-04" db="EMBL/GenBank/DDBJ databases">
        <title>A long-awaited taxogenomic arrangement of the family Halomonadaceae.</title>
        <authorList>
            <person name="De La Haba R."/>
            <person name="Chuvochina M."/>
            <person name="Wittouck S."/>
            <person name="Arahal D.R."/>
            <person name="Sanchez-Porro C."/>
            <person name="Hugenholtz P."/>
            <person name="Ventosa A."/>
        </authorList>
    </citation>
    <scope>NUCLEOTIDE SEQUENCE [LARGE SCALE GENOMIC DNA]</scope>
    <source>
        <strain evidence="1 2">DSM 26770</strain>
    </source>
</reference>